<dbReference type="Pfam" id="PF07973">
    <property type="entry name" value="tRNA_SAD"/>
    <property type="match status" value="1"/>
</dbReference>
<evidence type="ECO:0000256" key="12">
    <source>
        <dbReference type="ARBA" id="ARBA00023146"/>
    </source>
</evidence>
<dbReference type="Pfam" id="PF02272">
    <property type="entry name" value="DHHA1"/>
    <property type="match status" value="1"/>
</dbReference>
<dbReference type="FunFam" id="2.40.30.130:FF:000004">
    <property type="entry name" value="Alanine--tRNA ligase"/>
    <property type="match status" value="1"/>
</dbReference>
<name>A0A370U438_9HELO</name>
<feature type="binding site" evidence="15">
    <location>
        <position position="723"/>
    </location>
    <ligand>
        <name>Zn(2+)</name>
        <dbReference type="ChEBI" id="CHEBI:29105"/>
    </ligand>
</feature>
<evidence type="ECO:0000256" key="15">
    <source>
        <dbReference type="HAMAP-Rule" id="MF_03133"/>
    </source>
</evidence>
<proteinExistence type="inferred from homology"/>
<dbReference type="FunFam" id="3.30.980.10:FF:000004">
    <property type="entry name" value="Alanine--tRNA ligase, cytoplasmic"/>
    <property type="match status" value="1"/>
</dbReference>
<comment type="function">
    <text evidence="14 15">Catalyzes the attachment of alanine to tRNA(Ala) in a two-step reaction: alanine is first activated by ATP to form Ala-AMP and then transferred to the acceptor end of tRNA(Ala). Also edits incorrectly charged tRNA(Ala) via its editing domain.</text>
</comment>
<dbReference type="InterPro" id="IPR050058">
    <property type="entry name" value="Ala-tRNA_ligase"/>
</dbReference>
<evidence type="ECO:0000259" key="17">
    <source>
        <dbReference type="PROSITE" id="PS50860"/>
    </source>
</evidence>
<keyword evidence="19" id="KW-1185">Reference proteome</keyword>
<dbReference type="SUPFAM" id="SSF55681">
    <property type="entry name" value="Class II aaRS and biotin synthetases"/>
    <property type="match status" value="1"/>
</dbReference>
<evidence type="ECO:0000256" key="1">
    <source>
        <dbReference type="ARBA" id="ARBA00008429"/>
    </source>
</evidence>
<keyword evidence="5 15" id="KW-0479">Metal-binding</keyword>
<dbReference type="GO" id="GO:0002161">
    <property type="term" value="F:aminoacyl-tRNA deacylase activity"/>
    <property type="evidence" value="ECO:0007669"/>
    <property type="project" value="TreeGrafter"/>
</dbReference>
<comment type="caution">
    <text evidence="18">The sequence shown here is derived from an EMBL/GenBank/DDBJ whole genome shotgun (WGS) entry which is preliminary data.</text>
</comment>
<evidence type="ECO:0000256" key="13">
    <source>
        <dbReference type="ARBA" id="ARBA00048300"/>
    </source>
</evidence>
<comment type="similarity">
    <text evidence="1">Belongs to the class-II aminoacyl-tRNA synthetase family. Alax-L subfamily.</text>
</comment>
<dbReference type="SUPFAM" id="SSF55186">
    <property type="entry name" value="ThrRS/AlaRS common domain"/>
    <property type="match status" value="1"/>
</dbReference>
<feature type="binding site" evidence="15">
    <location>
        <position position="600"/>
    </location>
    <ligand>
        <name>Zn(2+)</name>
        <dbReference type="ChEBI" id="CHEBI:29105"/>
    </ligand>
</feature>
<dbReference type="OrthoDB" id="2423964at2759"/>
<dbReference type="Pfam" id="PF01411">
    <property type="entry name" value="tRNA-synt_2c"/>
    <property type="match status" value="1"/>
</dbReference>
<keyword evidence="10 15" id="KW-0648">Protein biosynthesis</keyword>
<dbReference type="Pfam" id="PF26023">
    <property type="entry name" value="ALA1"/>
    <property type="match status" value="1"/>
</dbReference>
<keyword evidence="12 15" id="KW-0030">Aminoacyl-tRNA synthetase</keyword>
<dbReference type="InterPro" id="IPR018165">
    <property type="entry name" value="Ala-tRNA-synth_IIc_core"/>
</dbReference>
<dbReference type="SUPFAM" id="SSF50447">
    <property type="entry name" value="Translation proteins"/>
    <property type="match status" value="1"/>
</dbReference>
<dbReference type="EMBL" id="NPIC01000001">
    <property type="protein sequence ID" value="RDL42536.1"/>
    <property type="molecule type" value="Genomic_DNA"/>
</dbReference>
<comment type="cofactor">
    <cofactor evidence="15">
        <name>Zn(2+)</name>
        <dbReference type="ChEBI" id="CHEBI:29105"/>
    </cofactor>
    <text evidence="15">Binds 1 zinc ion per subunit.</text>
</comment>
<dbReference type="CDD" id="cd00673">
    <property type="entry name" value="AlaRS_core"/>
    <property type="match status" value="1"/>
</dbReference>
<dbReference type="STRING" id="2656787.A0A370U438"/>
<dbReference type="NCBIfam" id="TIGR00344">
    <property type="entry name" value="alaS"/>
    <property type="match status" value="1"/>
</dbReference>
<dbReference type="EC" id="6.1.1.7" evidence="15"/>
<evidence type="ECO:0000256" key="3">
    <source>
        <dbReference type="ARBA" id="ARBA00022555"/>
    </source>
</evidence>
<organism evidence="18 19">
    <name type="scientific">Venustampulla echinocandica</name>
    <dbReference type="NCBI Taxonomy" id="2656787"/>
    <lineage>
        <taxon>Eukaryota</taxon>
        <taxon>Fungi</taxon>
        <taxon>Dikarya</taxon>
        <taxon>Ascomycota</taxon>
        <taxon>Pezizomycotina</taxon>
        <taxon>Leotiomycetes</taxon>
        <taxon>Helotiales</taxon>
        <taxon>Pleuroascaceae</taxon>
        <taxon>Venustampulla</taxon>
    </lineage>
</organism>
<evidence type="ECO:0000256" key="6">
    <source>
        <dbReference type="ARBA" id="ARBA00022741"/>
    </source>
</evidence>
<dbReference type="InterPro" id="IPR012947">
    <property type="entry name" value="tRNA_SAD"/>
</dbReference>
<comment type="domain">
    <text evidence="15">Consists of three domains; the N-terminal catalytic domain, the editing domain and the C-terminal C-Ala domain. The editing domain removes incorrectly charged amino acids, while the C-Ala domain, along with tRNA(Ala), serves as a bridge to cooperatively bring together the editing and aminoacylation centers thus stimulating deacylation of misacylated tRNAs.</text>
</comment>
<dbReference type="GO" id="GO:0070143">
    <property type="term" value="P:mitochondrial alanyl-tRNA aminoacylation"/>
    <property type="evidence" value="ECO:0007669"/>
    <property type="project" value="UniProtKB-UniRule"/>
</dbReference>
<keyword evidence="11 15" id="KW-0496">Mitochondrion</keyword>
<comment type="subcellular location">
    <subcellularLocation>
        <location evidence="15">Mitochondrion</location>
    </subcellularLocation>
    <subcellularLocation>
        <location evidence="15">Cytoplasm</location>
    </subcellularLocation>
</comment>
<evidence type="ECO:0000313" key="18">
    <source>
        <dbReference type="EMBL" id="RDL42536.1"/>
    </source>
</evidence>
<gene>
    <name evidence="15" type="primary">ALA1</name>
    <name evidence="18" type="ORF">BP5553_02515</name>
</gene>
<dbReference type="PANTHER" id="PTHR11777:SF9">
    <property type="entry name" value="ALANINE--TRNA LIGASE, CYTOPLASMIC"/>
    <property type="match status" value="1"/>
</dbReference>
<dbReference type="PRINTS" id="PR00980">
    <property type="entry name" value="TRNASYNTHALA"/>
</dbReference>
<dbReference type="SMART" id="SM00863">
    <property type="entry name" value="tRNA_SAD"/>
    <property type="match status" value="1"/>
</dbReference>
<evidence type="ECO:0000256" key="11">
    <source>
        <dbReference type="ARBA" id="ARBA00023128"/>
    </source>
</evidence>
<evidence type="ECO:0000256" key="8">
    <source>
        <dbReference type="ARBA" id="ARBA00022840"/>
    </source>
</evidence>
<dbReference type="HAMAP" id="MF_00036_B">
    <property type="entry name" value="Ala_tRNA_synth_B"/>
    <property type="match status" value="1"/>
</dbReference>
<keyword evidence="9 15" id="KW-0694">RNA-binding</keyword>
<evidence type="ECO:0000256" key="16">
    <source>
        <dbReference type="SAM" id="Coils"/>
    </source>
</evidence>
<dbReference type="GO" id="GO:0004813">
    <property type="term" value="F:alanine-tRNA ligase activity"/>
    <property type="evidence" value="ECO:0007669"/>
    <property type="project" value="UniProtKB-UniRule"/>
</dbReference>
<sequence>MADSQTKWTAPAVRKQFLEFFEKKGHTIVPSSSVVPHNDPTLLFTNAGMNQFKPIFLGTVGKTDGMAKLKRAVDTQKCIRAGGKHNDLDDVGKDSYHHTFFEMLGNWSFGDYFKEEAITMSWELLTKIYGLDPERIYVSYFEGDPATGLEPDLEAKELWKKVGVADDHILPGNMQDNFWEMGDQGPCGPCSEVHYDRIGGRNAAHLVNQDDPNVLEIWNNVFIQFDRQKDRSLRSLPAKHVDTGMGYERLVSVLQNKSSNYDTDVFSPLFARIQEVTGARNYTDKYGKDDVDGIDTAYRVIADHIRLLTFAISDGGVPNNEGRGYVVRRVLRRGSRFARKYFNAEIGSFFSQILPALVEQMGEQFPEIVKKQQDVKEILDEEEEAFARTLDRGEKMFEKYAAQAIKNNTKKLSGADVWRLYDTFGFPEDLTKIMAEERGLETDDAEIEIAKLKAREASKSVKEAAHTFAKLDVHQIAELDKIGVPRPNDEGKFHKGYTTAKVQLIYDGKEFTKSTADLPSDKPFGILVDKTNFYAEAGGQVADTGKIIIDDVAEFKVLDVQAYGGYIIHNGYLEYGQLKAGDEVICEYDELRRQPIRNNHTGTHILNHSLREHLGDDITQKGSLVDADKLRFDFSHKAQVTLQELKKIEDSSNSYIKQNCKIYSKDVDLDVARGIEGVRAVFGEAYPNPVRVISVGVDVDTLLAEPRNPEWRKVSVEFCGGTHVDQTGLIKDLVIVEESGIAKGIRRIIAYTGDAAHEVQRQAVEFGKRIAAVDEMPNGPEKEAAVKATQQDLSQLTVSTLTKEELKKQFAKVQKDVLDEQKKKQKAESKTALDTVTGHFALPDNKDSKVYIGKLPIGANSKAIADVMNHFKSKAKDKTVYLFGGSESDGAVVHGVYVGTEHSSKGVTAEHWAAAVSEVVGGRSGGKEPTRTGQGTNPERIEEAVAVAEKWFAEKLKI</sequence>
<comment type="catalytic activity">
    <reaction evidence="13 15">
        <text>tRNA(Ala) + L-alanine + ATP = L-alanyl-tRNA(Ala) + AMP + diphosphate</text>
        <dbReference type="Rhea" id="RHEA:12540"/>
        <dbReference type="Rhea" id="RHEA-COMP:9657"/>
        <dbReference type="Rhea" id="RHEA-COMP:9923"/>
        <dbReference type="ChEBI" id="CHEBI:30616"/>
        <dbReference type="ChEBI" id="CHEBI:33019"/>
        <dbReference type="ChEBI" id="CHEBI:57972"/>
        <dbReference type="ChEBI" id="CHEBI:78442"/>
        <dbReference type="ChEBI" id="CHEBI:78497"/>
        <dbReference type="ChEBI" id="CHEBI:456215"/>
        <dbReference type="EC" id="6.1.1.7"/>
    </reaction>
</comment>
<dbReference type="FunFam" id="3.30.930.10:FF:000011">
    <property type="entry name" value="Alanine--tRNA ligase, cytoplasmic"/>
    <property type="match status" value="1"/>
</dbReference>
<evidence type="ECO:0000256" key="4">
    <source>
        <dbReference type="ARBA" id="ARBA00022598"/>
    </source>
</evidence>
<evidence type="ECO:0000256" key="7">
    <source>
        <dbReference type="ARBA" id="ARBA00022833"/>
    </source>
</evidence>
<keyword evidence="3 15" id="KW-0820">tRNA-binding</keyword>
<reference evidence="18 19" key="1">
    <citation type="journal article" date="2018" name="IMA Fungus">
        <title>IMA Genome-F 9: Draft genome sequence of Annulohypoxylon stygium, Aspergillus mulundensis, Berkeleyomyces basicola (syn. Thielaviopsis basicola), Ceratocystis smalleyi, two Cercospora beticola strains, Coleophoma cylindrospora, Fusarium fracticaudum, Phialophora cf. hyalina, and Morchella septimelata.</title>
        <authorList>
            <person name="Wingfield B.D."/>
            <person name="Bills G.F."/>
            <person name="Dong Y."/>
            <person name="Huang W."/>
            <person name="Nel W.J."/>
            <person name="Swalarsk-Parry B.S."/>
            <person name="Vaghefi N."/>
            <person name="Wilken P.M."/>
            <person name="An Z."/>
            <person name="de Beer Z.W."/>
            <person name="De Vos L."/>
            <person name="Chen L."/>
            <person name="Duong T.A."/>
            <person name="Gao Y."/>
            <person name="Hammerbacher A."/>
            <person name="Kikkert J.R."/>
            <person name="Li Y."/>
            <person name="Li H."/>
            <person name="Li K."/>
            <person name="Li Q."/>
            <person name="Liu X."/>
            <person name="Ma X."/>
            <person name="Naidoo K."/>
            <person name="Pethybridge S.J."/>
            <person name="Sun J."/>
            <person name="Steenkamp E.T."/>
            <person name="van der Nest M.A."/>
            <person name="van Wyk S."/>
            <person name="Wingfield M.J."/>
            <person name="Xiong C."/>
            <person name="Yue Q."/>
            <person name="Zhang X."/>
        </authorList>
    </citation>
    <scope>NUCLEOTIDE SEQUENCE [LARGE SCALE GENOMIC DNA]</scope>
    <source>
        <strain evidence="18 19">BP 5553</strain>
    </source>
</reference>
<dbReference type="Gene3D" id="3.10.310.40">
    <property type="match status" value="1"/>
</dbReference>
<dbReference type="Gene3D" id="3.30.980.10">
    <property type="entry name" value="Threonyl-trna Synthetase, Chain A, domain 2"/>
    <property type="match status" value="1"/>
</dbReference>
<dbReference type="InterPro" id="IPR059090">
    <property type="entry name" value="ALA1_helical"/>
</dbReference>
<dbReference type="Gene3D" id="2.40.30.130">
    <property type="match status" value="1"/>
</dbReference>
<feature type="coiled-coil region" evidence="16">
    <location>
        <begin position="803"/>
        <end position="830"/>
    </location>
</feature>
<evidence type="ECO:0000256" key="14">
    <source>
        <dbReference type="ARBA" id="ARBA00055137"/>
    </source>
</evidence>
<evidence type="ECO:0000313" key="19">
    <source>
        <dbReference type="Proteomes" id="UP000254866"/>
    </source>
</evidence>
<comment type="subunit">
    <text evidence="15">Monomer.</text>
</comment>
<accession>A0A370U438</accession>
<dbReference type="InterPro" id="IPR018164">
    <property type="entry name" value="Ala-tRNA-synth_IIc_N"/>
</dbReference>
<dbReference type="PANTHER" id="PTHR11777">
    <property type="entry name" value="ALANYL-TRNA SYNTHETASE"/>
    <property type="match status" value="1"/>
</dbReference>
<keyword evidence="6 15" id="KW-0547">Nucleotide-binding</keyword>
<dbReference type="SUPFAM" id="SSF101353">
    <property type="entry name" value="Putative anticodon-binding domain of alanyl-tRNA synthetase (AlaRS)"/>
    <property type="match status" value="1"/>
</dbReference>
<dbReference type="InterPro" id="IPR009000">
    <property type="entry name" value="Transl_B-barrel_sf"/>
</dbReference>
<dbReference type="Proteomes" id="UP000254866">
    <property type="component" value="Unassembled WGS sequence"/>
</dbReference>
<keyword evidence="4 15" id="KW-0436">Ligase</keyword>
<evidence type="ECO:0000256" key="9">
    <source>
        <dbReference type="ARBA" id="ARBA00022884"/>
    </source>
</evidence>
<dbReference type="GO" id="GO:0005524">
    <property type="term" value="F:ATP binding"/>
    <property type="evidence" value="ECO:0007669"/>
    <property type="project" value="UniProtKB-UniRule"/>
</dbReference>
<protein>
    <recommendedName>
        <fullName evidence="15">Alanine--tRNA ligase</fullName>
        <ecNumber evidence="15">6.1.1.7</ecNumber>
    </recommendedName>
    <alternativeName>
        <fullName evidence="15">Alanyl-tRNA synthetase</fullName>
        <shortName evidence="15">AlaRS</shortName>
    </alternativeName>
</protein>
<dbReference type="Gene3D" id="3.30.930.10">
    <property type="entry name" value="Bira Bifunctional Protein, Domain 2"/>
    <property type="match status" value="1"/>
</dbReference>
<keyword evidence="2 15" id="KW-0963">Cytoplasm</keyword>
<feature type="domain" description="Alanyl-transfer RNA synthetases family profile" evidence="17">
    <location>
        <begin position="8"/>
        <end position="762"/>
    </location>
</feature>
<dbReference type="InterPro" id="IPR018162">
    <property type="entry name" value="Ala-tRNA-ligase_IIc_anticod-bd"/>
</dbReference>
<keyword evidence="7 15" id="KW-0862">Zinc</keyword>
<evidence type="ECO:0000256" key="5">
    <source>
        <dbReference type="ARBA" id="ARBA00022723"/>
    </source>
</evidence>
<dbReference type="InterPro" id="IPR023033">
    <property type="entry name" value="Ala_tRNA_ligase_euk/bac"/>
</dbReference>
<evidence type="ECO:0000256" key="10">
    <source>
        <dbReference type="ARBA" id="ARBA00022917"/>
    </source>
</evidence>
<dbReference type="AlphaFoldDB" id="A0A370U438"/>
<dbReference type="GO" id="GO:0005739">
    <property type="term" value="C:mitochondrion"/>
    <property type="evidence" value="ECO:0007669"/>
    <property type="project" value="UniProtKB-SubCell"/>
</dbReference>
<feature type="binding site" evidence="15">
    <location>
        <position position="604"/>
    </location>
    <ligand>
        <name>Zn(2+)</name>
        <dbReference type="ChEBI" id="CHEBI:29105"/>
    </ligand>
</feature>
<dbReference type="InterPro" id="IPR018163">
    <property type="entry name" value="Thr/Ala-tRNA-synth_IIc_edit"/>
</dbReference>
<evidence type="ECO:0000256" key="2">
    <source>
        <dbReference type="ARBA" id="ARBA00022490"/>
    </source>
</evidence>
<keyword evidence="8 15" id="KW-0067">ATP-binding</keyword>
<dbReference type="GO" id="GO:0000049">
    <property type="term" value="F:tRNA binding"/>
    <property type="evidence" value="ECO:0007669"/>
    <property type="project" value="UniProtKB-KW"/>
</dbReference>
<dbReference type="InterPro" id="IPR003156">
    <property type="entry name" value="DHHA1_dom"/>
</dbReference>
<dbReference type="InterPro" id="IPR002318">
    <property type="entry name" value="Ala-tRNA-lgiase_IIc"/>
</dbReference>
<feature type="binding site" evidence="15">
    <location>
        <position position="719"/>
    </location>
    <ligand>
        <name>Zn(2+)</name>
        <dbReference type="ChEBI" id="CHEBI:29105"/>
    </ligand>
</feature>
<keyword evidence="16" id="KW-0175">Coiled coil</keyword>
<dbReference type="InterPro" id="IPR045864">
    <property type="entry name" value="aa-tRNA-synth_II/BPL/LPL"/>
</dbReference>
<dbReference type="PROSITE" id="PS50860">
    <property type="entry name" value="AA_TRNA_LIGASE_II_ALA"/>
    <property type="match status" value="1"/>
</dbReference>
<dbReference type="GO" id="GO:0008270">
    <property type="term" value="F:zinc ion binding"/>
    <property type="evidence" value="ECO:0007669"/>
    <property type="project" value="UniProtKB-UniRule"/>
</dbReference>
<dbReference type="FunFam" id="3.10.310.40:FF:000003">
    <property type="entry name" value="Alanine--tRNA ligase"/>
    <property type="match status" value="1"/>
</dbReference>